<feature type="region of interest" description="Disordered" evidence="1">
    <location>
        <begin position="166"/>
        <end position="300"/>
    </location>
</feature>
<feature type="compositionally biased region" description="Polar residues" evidence="1">
    <location>
        <begin position="1"/>
        <end position="16"/>
    </location>
</feature>
<dbReference type="AlphaFoldDB" id="A0AAN6GP38"/>
<dbReference type="EMBL" id="JAPDMZ010000106">
    <property type="protein sequence ID" value="KAK0549717.1"/>
    <property type="molecule type" value="Genomic_DNA"/>
</dbReference>
<keyword evidence="3" id="KW-1185">Reference proteome</keyword>
<feature type="compositionally biased region" description="Low complexity" evidence="1">
    <location>
        <begin position="176"/>
        <end position="187"/>
    </location>
</feature>
<reference evidence="2" key="1">
    <citation type="journal article" date="2023" name="PhytoFront">
        <title>Draft Genome Resources of Seven Strains of Tilletia horrida, Causal Agent of Kernel Smut of Rice.</title>
        <authorList>
            <person name="Khanal S."/>
            <person name="Antony Babu S."/>
            <person name="Zhou X.G."/>
        </authorList>
    </citation>
    <scope>NUCLEOTIDE SEQUENCE</scope>
    <source>
        <strain evidence="2">TX6</strain>
    </source>
</reference>
<comment type="caution">
    <text evidence="2">The sequence shown here is derived from an EMBL/GenBank/DDBJ whole genome shotgun (WGS) entry which is preliminary data.</text>
</comment>
<sequence>MSTSRGPSHLETASTLRSRRVVSGPASTSARSDRTFRHGEAPLLSAEGQVELDRAFASALQHKRVHRERRTSVSSAEAPSALELSSLLHDLKRQPRARKDRRHSQDKENLALIPAESIEITPLPQGPRKLRRSSRALPSEAPSLSALGQFETGRAFTAALHTKEVRQRRASASDTEAPSALELSSLLQDLKRQPQARKKGQRKSLPKKADLDHDAPSTSALKPATETVLSASSQAIPDEAPPLSLAGQLQAERAFASAMHSKRERQRRVSGASSEPPSALELSGLLDDLRRRPRGVGYEQPSMLTDVIKCHDDDELSLSPSASASQQAFRPHLRRMRRTPRRSAADGYTNFKSKHESSKQNRVASGPMSLTSGRSLRVRQATPPVHQAEHTAPRRAPSVQKSASDAASMLAASIKEIFSQPAPITSNLEQPVQSEPEDQPPPIVST</sequence>
<feature type="compositionally biased region" description="Basic residues" evidence="1">
    <location>
        <begin position="194"/>
        <end position="206"/>
    </location>
</feature>
<accession>A0AAN6GP38</accession>
<dbReference type="Proteomes" id="UP001176517">
    <property type="component" value="Unassembled WGS sequence"/>
</dbReference>
<evidence type="ECO:0000256" key="1">
    <source>
        <dbReference type="SAM" id="MobiDB-lite"/>
    </source>
</evidence>
<evidence type="ECO:0000313" key="3">
    <source>
        <dbReference type="Proteomes" id="UP001176517"/>
    </source>
</evidence>
<feature type="compositionally biased region" description="Polar residues" evidence="1">
    <location>
        <begin position="422"/>
        <end position="433"/>
    </location>
</feature>
<feature type="region of interest" description="Disordered" evidence="1">
    <location>
        <begin position="1"/>
        <end position="42"/>
    </location>
</feature>
<name>A0AAN6GP38_9BASI</name>
<feature type="region of interest" description="Disordered" evidence="1">
    <location>
        <begin position="421"/>
        <end position="446"/>
    </location>
</feature>
<protein>
    <submittedName>
        <fullName evidence="2">Uncharacterized protein</fullName>
    </submittedName>
</protein>
<organism evidence="2 3">
    <name type="scientific">Tilletia horrida</name>
    <dbReference type="NCBI Taxonomy" id="155126"/>
    <lineage>
        <taxon>Eukaryota</taxon>
        <taxon>Fungi</taxon>
        <taxon>Dikarya</taxon>
        <taxon>Basidiomycota</taxon>
        <taxon>Ustilaginomycotina</taxon>
        <taxon>Exobasidiomycetes</taxon>
        <taxon>Tilletiales</taxon>
        <taxon>Tilletiaceae</taxon>
        <taxon>Tilletia</taxon>
    </lineage>
</organism>
<feature type="compositionally biased region" description="Basic residues" evidence="1">
    <location>
        <begin position="331"/>
        <end position="341"/>
    </location>
</feature>
<feature type="compositionally biased region" description="Low complexity" evidence="1">
    <location>
        <begin position="317"/>
        <end position="330"/>
    </location>
</feature>
<feature type="region of interest" description="Disordered" evidence="1">
    <location>
        <begin position="317"/>
        <end position="407"/>
    </location>
</feature>
<gene>
    <name evidence="2" type="ORF">OC846_003955</name>
</gene>
<feature type="compositionally biased region" description="Basic and acidic residues" evidence="1">
    <location>
        <begin position="31"/>
        <end position="40"/>
    </location>
</feature>
<feature type="region of interest" description="Disordered" evidence="1">
    <location>
        <begin position="86"/>
        <end position="148"/>
    </location>
</feature>
<evidence type="ECO:0000313" key="2">
    <source>
        <dbReference type="EMBL" id="KAK0549717.1"/>
    </source>
</evidence>
<proteinExistence type="predicted"/>
<feature type="compositionally biased region" description="Polar residues" evidence="1">
    <location>
        <begin position="360"/>
        <end position="374"/>
    </location>
</feature>